<proteinExistence type="predicted"/>
<dbReference type="PANTHER" id="PTHR32176">
    <property type="entry name" value="XYLOSE ISOMERASE"/>
    <property type="match status" value="1"/>
</dbReference>
<accession>A0A0A8YFS6</accession>
<evidence type="ECO:0000313" key="1">
    <source>
        <dbReference type="EMBL" id="JAD25094.1"/>
    </source>
</evidence>
<dbReference type="EMBL" id="GBRH01272801">
    <property type="protein sequence ID" value="JAD25094.1"/>
    <property type="molecule type" value="Transcribed_RNA"/>
</dbReference>
<dbReference type="GO" id="GO:0047372">
    <property type="term" value="F:monoacylglycerol lipase activity"/>
    <property type="evidence" value="ECO:0007669"/>
    <property type="project" value="TreeGrafter"/>
</dbReference>
<reference evidence="1" key="1">
    <citation type="submission" date="2014-09" db="EMBL/GenBank/DDBJ databases">
        <authorList>
            <person name="Magalhaes I.L.F."/>
            <person name="Oliveira U."/>
            <person name="Santos F.R."/>
            <person name="Vidigal T.H.D.A."/>
            <person name="Brescovit A.D."/>
            <person name="Santos A.J."/>
        </authorList>
    </citation>
    <scope>NUCLEOTIDE SEQUENCE</scope>
    <source>
        <tissue evidence="1">Shoot tissue taken approximately 20 cm above the soil surface</tissue>
    </source>
</reference>
<reference evidence="1" key="2">
    <citation type="journal article" date="2015" name="Data Brief">
        <title>Shoot transcriptome of the giant reed, Arundo donax.</title>
        <authorList>
            <person name="Barrero R.A."/>
            <person name="Guerrero F.D."/>
            <person name="Moolhuijzen P."/>
            <person name="Goolsby J.A."/>
            <person name="Tidwell J."/>
            <person name="Bellgard S.E."/>
            <person name="Bellgard M.I."/>
        </authorList>
    </citation>
    <scope>NUCLEOTIDE SEQUENCE</scope>
    <source>
        <tissue evidence="1">Shoot tissue taken approximately 20 cm above the soil surface</tissue>
    </source>
</reference>
<dbReference type="AlphaFoldDB" id="A0A0A8YFS6"/>
<dbReference type="GO" id="GO:0004620">
    <property type="term" value="F:phospholipase activity"/>
    <property type="evidence" value="ECO:0007669"/>
    <property type="project" value="TreeGrafter"/>
</dbReference>
<name>A0A0A8YFS6_ARUDO</name>
<sequence>MTKGFNRRLFVVQMQYDQLTGSAGSIDNCSKENMDKLVKIGKKLLNKNVSRVDLETGRIVEVPGLGTNAEQLAKFAKQLSNERRRRQN</sequence>
<dbReference type="PANTHER" id="PTHR32176:SF26">
    <property type="entry name" value="PATATIN-LIKE PROTEIN 2"/>
    <property type="match status" value="1"/>
</dbReference>
<organism evidence="1">
    <name type="scientific">Arundo donax</name>
    <name type="common">Giant reed</name>
    <name type="synonym">Donax arundinaceus</name>
    <dbReference type="NCBI Taxonomy" id="35708"/>
    <lineage>
        <taxon>Eukaryota</taxon>
        <taxon>Viridiplantae</taxon>
        <taxon>Streptophyta</taxon>
        <taxon>Embryophyta</taxon>
        <taxon>Tracheophyta</taxon>
        <taxon>Spermatophyta</taxon>
        <taxon>Magnoliopsida</taxon>
        <taxon>Liliopsida</taxon>
        <taxon>Poales</taxon>
        <taxon>Poaceae</taxon>
        <taxon>PACMAD clade</taxon>
        <taxon>Arundinoideae</taxon>
        <taxon>Arundineae</taxon>
        <taxon>Arundo</taxon>
    </lineage>
</organism>
<protein>
    <submittedName>
        <fullName evidence="1">Uncharacterized protein</fullName>
    </submittedName>
</protein>
<dbReference type="Gene3D" id="3.40.1090.10">
    <property type="entry name" value="Cytosolic phospholipase A2 catalytic domain"/>
    <property type="match status" value="1"/>
</dbReference>